<dbReference type="Gene3D" id="1.10.1750.10">
    <property type="match status" value="1"/>
</dbReference>
<dbReference type="FunFam" id="3.40.50.300:FF:000668">
    <property type="entry name" value="Chromosomal replication initiator protein DnaA"/>
    <property type="match status" value="1"/>
</dbReference>
<dbReference type="GO" id="GO:0006270">
    <property type="term" value="P:DNA replication initiation"/>
    <property type="evidence" value="ECO:0007669"/>
    <property type="project" value="InterPro"/>
</dbReference>
<dbReference type="InterPro" id="IPR027417">
    <property type="entry name" value="P-loop_NTPase"/>
</dbReference>
<feature type="domain" description="AAA+ ATPase" evidence="8">
    <location>
        <begin position="143"/>
        <end position="271"/>
    </location>
</feature>
<dbReference type="GO" id="GO:0005886">
    <property type="term" value="C:plasma membrane"/>
    <property type="evidence" value="ECO:0007669"/>
    <property type="project" value="TreeGrafter"/>
</dbReference>
<evidence type="ECO:0000256" key="4">
    <source>
        <dbReference type="ARBA" id="ARBA00022741"/>
    </source>
</evidence>
<feature type="domain" description="Chromosomal replication initiator DnaA C-terminal" evidence="9">
    <location>
        <begin position="354"/>
        <end position="423"/>
    </location>
</feature>
<dbReference type="InterPro" id="IPR003593">
    <property type="entry name" value="AAA+_ATPase"/>
</dbReference>
<dbReference type="GO" id="GO:0006275">
    <property type="term" value="P:regulation of DNA replication"/>
    <property type="evidence" value="ECO:0007669"/>
    <property type="project" value="InterPro"/>
</dbReference>
<keyword evidence="6" id="KW-0446">Lipid-binding</keyword>
<dbReference type="HAMAP" id="MF_00377">
    <property type="entry name" value="DnaA_bact"/>
    <property type="match status" value="1"/>
</dbReference>
<dbReference type="Pfam" id="PF08299">
    <property type="entry name" value="Bac_DnaA_C"/>
    <property type="match status" value="1"/>
</dbReference>
<evidence type="ECO:0000256" key="6">
    <source>
        <dbReference type="ARBA" id="ARBA00023121"/>
    </source>
</evidence>
<proteinExistence type="inferred from homology"/>
<dbReference type="Gene3D" id="3.30.300.180">
    <property type="match status" value="1"/>
</dbReference>
<gene>
    <name evidence="10" type="ORF">MNBD_NITROSPINAE01-157</name>
</gene>
<dbReference type="InterPro" id="IPR038454">
    <property type="entry name" value="DnaA_N_sf"/>
</dbReference>
<dbReference type="InterPro" id="IPR001957">
    <property type="entry name" value="Chromosome_initiator_DnaA"/>
</dbReference>
<evidence type="ECO:0000259" key="8">
    <source>
        <dbReference type="SMART" id="SM00382"/>
    </source>
</evidence>
<accession>A0A3B1BMA6</accession>
<comment type="similarity">
    <text evidence="1">Belongs to the DnaA family.</text>
</comment>
<keyword evidence="3" id="KW-0235">DNA replication</keyword>
<dbReference type="InterPro" id="IPR024633">
    <property type="entry name" value="DnaA_N_dom"/>
</dbReference>
<dbReference type="InterPro" id="IPR020591">
    <property type="entry name" value="Chromosome_initiator_DnaA-like"/>
</dbReference>
<organism evidence="10">
    <name type="scientific">hydrothermal vent metagenome</name>
    <dbReference type="NCBI Taxonomy" id="652676"/>
    <lineage>
        <taxon>unclassified sequences</taxon>
        <taxon>metagenomes</taxon>
        <taxon>ecological metagenomes</taxon>
    </lineage>
</organism>
<sequence>MPSRKVWNQCKDVLKEKLNQHNFSSWIDPVDCISFRGNSMTLSVPSNFFIEWINEHYRKSIEEIAGDLFGSEVTLKFIVSDNGNGKTKAPAISVNAKRKSLVAQAKVRANLNEKYTFDNFVVGKSNEFCNASCRAVANKIGQTYNPLFVYGGVGLGKTHLMQAIGNAVLEKKPELNVLYLSSEKFVNSMINSLQRGAMVSFRKKYRNLDVLMVDDIQFIGGKERTQEEFFHTFNTLYEMKKQIVISSDRFPKDIKNLEERLRSRFEWGLISDIQSPELEIKIAILKKLSKQNGFDLDEEVATFLAKKIKSNIRELEGCLARVMAYASLIGGGINIDMARETLKGIYDDTAKTVDIRQIQKAVCELYGIKVSEMKSKNRSKNIALPRHVAAYLCREFTNTSLPEIGKSFGGRDHTTIMHSVAKIKKEIEINTKLYNRINEIKRALDL</sequence>
<evidence type="ECO:0000256" key="1">
    <source>
        <dbReference type="ARBA" id="ARBA00006583"/>
    </source>
</evidence>
<evidence type="ECO:0000313" key="10">
    <source>
        <dbReference type="EMBL" id="VAX19496.1"/>
    </source>
</evidence>
<keyword evidence="7" id="KW-0238">DNA-binding</keyword>
<evidence type="ECO:0000256" key="3">
    <source>
        <dbReference type="ARBA" id="ARBA00022705"/>
    </source>
</evidence>
<dbReference type="AlphaFoldDB" id="A0A3B1BMA6"/>
<dbReference type="GO" id="GO:0005524">
    <property type="term" value="F:ATP binding"/>
    <property type="evidence" value="ECO:0007669"/>
    <property type="project" value="UniProtKB-KW"/>
</dbReference>
<dbReference type="Gene3D" id="1.10.8.60">
    <property type="match status" value="1"/>
</dbReference>
<dbReference type="EMBL" id="UOGC01000091">
    <property type="protein sequence ID" value="VAX19496.1"/>
    <property type="molecule type" value="Genomic_DNA"/>
</dbReference>
<evidence type="ECO:0000256" key="7">
    <source>
        <dbReference type="ARBA" id="ARBA00023125"/>
    </source>
</evidence>
<dbReference type="CDD" id="cd06571">
    <property type="entry name" value="Bac_DnaA_C"/>
    <property type="match status" value="1"/>
</dbReference>
<dbReference type="GO" id="GO:0008289">
    <property type="term" value="F:lipid binding"/>
    <property type="evidence" value="ECO:0007669"/>
    <property type="project" value="UniProtKB-KW"/>
</dbReference>
<dbReference type="Pfam" id="PF00308">
    <property type="entry name" value="Bac_DnaA"/>
    <property type="match status" value="1"/>
</dbReference>
<dbReference type="GO" id="GO:0003688">
    <property type="term" value="F:DNA replication origin binding"/>
    <property type="evidence" value="ECO:0007669"/>
    <property type="project" value="InterPro"/>
</dbReference>
<dbReference type="SUPFAM" id="SSF48295">
    <property type="entry name" value="TrpR-like"/>
    <property type="match status" value="1"/>
</dbReference>
<dbReference type="PROSITE" id="PS01008">
    <property type="entry name" value="DNAA"/>
    <property type="match status" value="1"/>
</dbReference>
<dbReference type="NCBIfam" id="TIGR00362">
    <property type="entry name" value="DnaA"/>
    <property type="match status" value="1"/>
</dbReference>
<protein>
    <submittedName>
        <fullName evidence="10">Chromosomal replication initiator protein DnaA</fullName>
    </submittedName>
</protein>
<dbReference type="Pfam" id="PF11638">
    <property type="entry name" value="DnaA_N"/>
    <property type="match status" value="1"/>
</dbReference>
<dbReference type="PANTHER" id="PTHR30050">
    <property type="entry name" value="CHROMOSOMAL REPLICATION INITIATOR PROTEIN DNAA"/>
    <property type="match status" value="1"/>
</dbReference>
<dbReference type="SMART" id="SM00760">
    <property type="entry name" value="Bac_DnaA_C"/>
    <property type="match status" value="1"/>
</dbReference>
<evidence type="ECO:0000256" key="2">
    <source>
        <dbReference type="ARBA" id="ARBA00022490"/>
    </source>
</evidence>
<dbReference type="InterPro" id="IPR018312">
    <property type="entry name" value="Chromosome_initiator_DnaA_CS"/>
</dbReference>
<reference evidence="10" key="1">
    <citation type="submission" date="2018-06" db="EMBL/GenBank/DDBJ databases">
        <authorList>
            <person name="Zhirakovskaya E."/>
        </authorList>
    </citation>
    <scope>NUCLEOTIDE SEQUENCE</scope>
</reference>
<keyword evidence="2" id="KW-0963">Cytoplasm</keyword>
<evidence type="ECO:0000256" key="5">
    <source>
        <dbReference type="ARBA" id="ARBA00022840"/>
    </source>
</evidence>
<name>A0A3B1BMA6_9ZZZZ</name>
<keyword evidence="4" id="KW-0547">Nucleotide-binding</keyword>
<dbReference type="PRINTS" id="PR00051">
    <property type="entry name" value="DNAA"/>
</dbReference>
<evidence type="ECO:0000259" key="9">
    <source>
        <dbReference type="SMART" id="SM00760"/>
    </source>
</evidence>
<dbReference type="CDD" id="cd00009">
    <property type="entry name" value="AAA"/>
    <property type="match status" value="1"/>
</dbReference>
<dbReference type="InterPro" id="IPR013317">
    <property type="entry name" value="DnaA_dom"/>
</dbReference>
<dbReference type="InterPro" id="IPR010921">
    <property type="entry name" value="Trp_repressor/repl_initiator"/>
</dbReference>
<dbReference type="Gene3D" id="3.40.50.300">
    <property type="entry name" value="P-loop containing nucleotide triphosphate hydrolases"/>
    <property type="match status" value="1"/>
</dbReference>
<keyword evidence="5" id="KW-0067">ATP-binding</keyword>
<dbReference type="InterPro" id="IPR013159">
    <property type="entry name" value="DnaA_C"/>
</dbReference>
<dbReference type="SMART" id="SM00382">
    <property type="entry name" value="AAA"/>
    <property type="match status" value="1"/>
</dbReference>
<dbReference type="PANTHER" id="PTHR30050:SF2">
    <property type="entry name" value="CHROMOSOMAL REPLICATION INITIATOR PROTEIN DNAA"/>
    <property type="match status" value="1"/>
</dbReference>
<dbReference type="SUPFAM" id="SSF52540">
    <property type="entry name" value="P-loop containing nucleoside triphosphate hydrolases"/>
    <property type="match status" value="1"/>
</dbReference>